<evidence type="ECO:0000256" key="8">
    <source>
        <dbReference type="ARBA" id="ARBA00023295"/>
    </source>
</evidence>
<dbReference type="InterPro" id="IPR008979">
    <property type="entry name" value="Galactose-bd-like_sf"/>
</dbReference>
<gene>
    <name evidence="14" type="ORF">SAMN05660293_04808</name>
</gene>
<reference evidence="15" key="1">
    <citation type="submission" date="2017-02" db="EMBL/GenBank/DDBJ databases">
        <authorList>
            <person name="Varghese N."/>
            <person name="Submissions S."/>
        </authorList>
    </citation>
    <scope>NUCLEOTIDE SEQUENCE [LARGE SCALE GENOMIC DNA]</scope>
    <source>
        <strain evidence="15">DSM 22270</strain>
    </source>
</reference>
<dbReference type="SUPFAM" id="SSF49303">
    <property type="entry name" value="beta-Galactosidase/glucuronidase domain"/>
    <property type="match status" value="2"/>
</dbReference>
<dbReference type="InterPro" id="IPR004199">
    <property type="entry name" value="B-gal_small/dom_5"/>
</dbReference>
<dbReference type="InterPro" id="IPR006104">
    <property type="entry name" value="Glyco_hydro_2_N"/>
</dbReference>
<feature type="compositionally biased region" description="Basic residues" evidence="11">
    <location>
        <begin position="949"/>
        <end position="972"/>
    </location>
</feature>
<dbReference type="InterPro" id="IPR023230">
    <property type="entry name" value="Glyco_hydro_2_CS"/>
</dbReference>
<proteinExistence type="inferred from homology"/>
<dbReference type="Gene3D" id="2.60.40.10">
    <property type="entry name" value="Immunoglobulins"/>
    <property type="match status" value="2"/>
</dbReference>
<feature type="region of interest" description="Disordered" evidence="11">
    <location>
        <begin position="920"/>
        <end position="972"/>
    </location>
</feature>
<protein>
    <recommendedName>
        <fullName evidence="5 10">Beta-galactosidase</fullName>
        <ecNumber evidence="5 10">3.2.1.23</ecNumber>
    </recommendedName>
    <alternativeName>
        <fullName evidence="9 10">Lactase</fullName>
    </alternativeName>
</protein>
<keyword evidence="7" id="KW-0106">Calcium</keyword>
<dbReference type="InterPro" id="IPR050347">
    <property type="entry name" value="Bact_Beta-galactosidase"/>
</dbReference>
<keyword evidence="8 10" id="KW-0326">Glycosidase</keyword>
<evidence type="ECO:0000256" key="5">
    <source>
        <dbReference type="ARBA" id="ARBA00012756"/>
    </source>
</evidence>
<dbReference type="GO" id="GO:0005990">
    <property type="term" value="P:lactose catabolic process"/>
    <property type="evidence" value="ECO:0007669"/>
    <property type="project" value="TreeGrafter"/>
</dbReference>
<evidence type="ECO:0000313" key="14">
    <source>
        <dbReference type="EMBL" id="SKC15200.1"/>
    </source>
</evidence>
<evidence type="ECO:0000256" key="2">
    <source>
        <dbReference type="ARBA" id="ARBA00001913"/>
    </source>
</evidence>
<evidence type="ECO:0000256" key="11">
    <source>
        <dbReference type="SAM" id="MobiDB-lite"/>
    </source>
</evidence>
<dbReference type="Gene3D" id="2.60.120.260">
    <property type="entry name" value="Galactose-binding domain-like"/>
    <property type="match status" value="1"/>
</dbReference>
<evidence type="ECO:0000256" key="12">
    <source>
        <dbReference type="SAM" id="SignalP"/>
    </source>
</evidence>
<dbReference type="SUPFAM" id="SSF49785">
    <property type="entry name" value="Galactose-binding domain-like"/>
    <property type="match status" value="1"/>
</dbReference>
<dbReference type="InterPro" id="IPR011013">
    <property type="entry name" value="Gal_mutarotase_sf_dom"/>
</dbReference>
<comment type="similarity">
    <text evidence="3 10">Belongs to the glycosyl hydrolase 2 family.</text>
</comment>
<dbReference type="InterPro" id="IPR014718">
    <property type="entry name" value="GH-type_carb-bd"/>
</dbReference>
<dbReference type="AlphaFoldDB" id="A0A1T5H3S7"/>
<comment type="catalytic activity">
    <reaction evidence="1 10">
        <text>Hydrolysis of terminal non-reducing beta-D-galactose residues in beta-D-galactosides.</text>
        <dbReference type="EC" id="3.2.1.23"/>
    </reaction>
</comment>
<dbReference type="PANTHER" id="PTHR46323">
    <property type="entry name" value="BETA-GALACTOSIDASE"/>
    <property type="match status" value="1"/>
</dbReference>
<dbReference type="GO" id="GO:0030246">
    <property type="term" value="F:carbohydrate binding"/>
    <property type="evidence" value="ECO:0007669"/>
    <property type="project" value="InterPro"/>
</dbReference>
<dbReference type="Proteomes" id="UP000190897">
    <property type="component" value="Unassembled WGS sequence"/>
</dbReference>
<evidence type="ECO:0000313" key="15">
    <source>
        <dbReference type="Proteomes" id="UP000190897"/>
    </source>
</evidence>
<organism evidence="14 15">
    <name type="scientific">Dyadobacter psychrophilus</name>
    <dbReference type="NCBI Taxonomy" id="651661"/>
    <lineage>
        <taxon>Bacteria</taxon>
        <taxon>Pseudomonadati</taxon>
        <taxon>Bacteroidota</taxon>
        <taxon>Cytophagia</taxon>
        <taxon>Cytophagales</taxon>
        <taxon>Spirosomataceae</taxon>
        <taxon>Dyadobacter</taxon>
    </lineage>
</organism>
<sequence>MHRFYRYWFALLTAFPFFNSFVSRAQTIPEWQDPQVFSVNTEKPRADFLPYPDEKSALSADKKTSSVRSLNGTWKFKWASHPSKAMPQFFDPNVQDAGWENIPVPSNWQMIGAREGRKYDQPIFTDSNQPFKSPPRIQADTNAVGMYRTTFNVSDDVKSKEMFLQFAGVQSACYVWLNGVAIGYHEDGMTPFEFNITEDVKQGLNHLAVQVINWSDGSYLENPNHWRLSGIFRDVNLLVRPKVLLADFSVRTLLDANQEHATLKLSAFVKNYTEQAIHAHQILFTLYDANKSVVVTPVSQMVGKLDPAKEGAVRVDIPIPNPVKWTAETPYLYTLSVQLMNSDGKVIEATSQAVGFREVKIRSGQLLLNGKVITVKGVNRREFDPETGMVMSRETMINDITLMKQHNINAVRTTHYPNTSEWYELCDQYGLYVIDEANIDDHEISGQNIVLADLPQWRSAFLARGNAMIERDKNHPSVISWSLGNELKTGKNFMDMADYIALADPTRPVDKHPTVLNDFGLNWIDEKLSLNKPERIPQPELNEIKKRYQFIKFESPDTMRIGEKTVSILNNYDFLPLNVFELVWSVLENGKVIGKPGVINNLNAAPRQRQQISIPYELPATQKPGAEYFLNISIRMKDGTFWAPKAHEVAWHQIAIIKPQQQAPVLSLYNEKPLRVAQISAGRVSITGQDFAVTFDKREGMISFKNKKDEMLQTLPETLETTNSEMKTQRLTPTVYKVTINNTRPGNAGEVAVASEYIVYATGDIYIKKTFSPANSWHSIMRSSPQLSMLAMFNKSQWYGSDSYTSQSANGKIGLHSGTVLEPHFINIMPLANGKSTNVRWTSITNQEGTGLLAVSDTAYHFNAPGYTNHGQTAPNEDRSTLADKATFSYAFRLKPIDNTSNIEQIAAYTLPYVDQKSDSNVAAGTVSDPDSEEEEPAEEVVAAPVRKPVVRKAPVRKKPTYKRKSSRRRRR</sequence>
<keyword evidence="6 10" id="KW-0378">Hydrolase</keyword>
<dbReference type="PANTHER" id="PTHR46323:SF2">
    <property type="entry name" value="BETA-GALACTOSIDASE"/>
    <property type="match status" value="1"/>
</dbReference>
<dbReference type="Pfam" id="PF00703">
    <property type="entry name" value="Glyco_hydro_2"/>
    <property type="match status" value="1"/>
</dbReference>
<dbReference type="InterPro" id="IPR013783">
    <property type="entry name" value="Ig-like_fold"/>
</dbReference>
<feature type="compositionally biased region" description="Acidic residues" evidence="11">
    <location>
        <begin position="930"/>
        <end position="939"/>
    </location>
</feature>
<evidence type="ECO:0000256" key="10">
    <source>
        <dbReference type="RuleBase" id="RU361154"/>
    </source>
</evidence>
<dbReference type="InterPro" id="IPR017853">
    <property type="entry name" value="GH"/>
</dbReference>
<evidence type="ECO:0000256" key="9">
    <source>
        <dbReference type="ARBA" id="ARBA00032230"/>
    </source>
</evidence>
<feature type="chain" id="PRO_5013024504" description="Beta-galactosidase" evidence="12">
    <location>
        <begin position="26"/>
        <end position="972"/>
    </location>
</feature>
<feature type="domain" description="Beta galactosidase small chain/" evidence="13">
    <location>
        <begin position="685"/>
        <end position="895"/>
    </location>
</feature>
<evidence type="ECO:0000259" key="13">
    <source>
        <dbReference type="SMART" id="SM01038"/>
    </source>
</evidence>
<accession>A0A1T5H3S7</accession>
<comment type="subunit">
    <text evidence="4">Monomer.</text>
</comment>
<dbReference type="GO" id="GO:0009341">
    <property type="term" value="C:beta-galactosidase complex"/>
    <property type="evidence" value="ECO:0007669"/>
    <property type="project" value="InterPro"/>
</dbReference>
<dbReference type="PROSITE" id="PS00719">
    <property type="entry name" value="GLYCOSYL_HYDROL_F2_1"/>
    <property type="match status" value="1"/>
</dbReference>
<dbReference type="SUPFAM" id="SSF51445">
    <property type="entry name" value="(Trans)glycosidases"/>
    <property type="match status" value="1"/>
</dbReference>
<dbReference type="InterPro" id="IPR036156">
    <property type="entry name" value="Beta-gal/glucu_dom_sf"/>
</dbReference>
<dbReference type="Pfam" id="PF02929">
    <property type="entry name" value="Bgal_small_N"/>
    <property type="match status" value="1"/>
</dbReference>
<dbReference type="EMBL" id="FUZA01000008">
    <property type="protein sequence ID" value="SKC15200.1"/>
    <property type="molecule type" value="Genomic_DNA"/>
</dbReference>
<dbReference type="Pfam" id="PF02837">
    <property type="entry name" value="Glyco_hydro_2_N"/>
    <property type="match status" value="1"/>
</dbReference>
<dbReference type="OrthoDB" id="857501at2"/>
<dbReference type="Gene3D" id="3.20.20.80">
    <property type="entry name" value="Glycosidases"/>
    <property type="match status" value="1"/>
</dbReference>
<dbReference type="InterPro" id="IPR006103">
    <property type="entry name" value="Glyco_hydro_2_cat"/>
</dbReference>
<dbReference type="Pfam" id="PF02836">
    <property type="entry name" value="Glyco_hydro_2_C"/>
    <property type="match status" value="1"/>
</dbReference>
<dbReference type="InterPro" id="IPR023232">
    <property type="entry name" value="Glyco_hydro_2_AS"/>
</dbReference>
<dbReference type="Gene3D" id="2.70.98.10">
    <property type="match status" value="1"/>
</dbReference>
<keyword evidence="15" id="KW-1185">Reference proteome</keyword>
<name>A0A1T5H3S7_9BACT</name>
<evidence type="ECO:0000256" key="7">
    <source>
        <dbReference type="ARBA" id="ARBA00022837"/>
    </source>
</evidence>
<dbReference type="SMART" id="SM01038">
    <property type="entry name" value="Bgal_small_N"/>
    <property type="match status" value="1"/>
</dbReference>
<evidence type="ECO:0000256" key="1">
    <source>
        <dbReference type="ARBA" id="ARBA00001412"/>
    </source>
</evidence>
<dbReference type="GO" id="GO:0004565">
    <property type="term" value="F:beta-galactosidase activity"/>
    <property type="evidence" value="ECO:0007669"/>
    <property type="project" value="UniProtKB-EC"/>
</dbReference>
<evidence type="ECO:0000256" key="4">
    <source>
        <dbReference type="ARBA" id="ARBA00011245"/>
    </source>
</evidence>
<evidence type="ECO:0000256" key="6">
    <source>
        <dbReference type="ARBA" id="ARBA00022801"/>
    </source>
</evidence>
<dbReference type="PRINTS" id="PR00132">
    <property type="entry name" value="GLHYDRLASE2"/>
</dbReference>
<comment type="cofactor">
    <cofactor evidence="2">
        <name>Ca(2+)</name>
        <dbReference type="ChEBI" id="CHEBI:29108"/>
    </cofactor>
</comment>
<feature type="signal peptide" evidence="12">
    <location>
        <begin position="1"/>
        <end position="25"/>
    </location>
</feature>
<evidence type="ECO:0000256" key="3">
    <source>
        <dbReference type="ARBA" id="ARBA00007401"/>
    </source>
</evidence>
<dbReference type="STRING" id="651661.SAMN05660293_04808"/>
<dbReference type="InterPro" id="IPR006101">
    <property type="entry name" value="Glyco_hydro_2"/>
</dbReference>
<dbReference type="InterPro" id="IPR006102">
    <property type="entry name" value="Ig-like_GH2"/>
</dbReference>
<dbReference type="PROSITE" id="PS00608">
    <property type="entry name" value="GLYCOSYL_HYDROL_F2_2"/>
    <property type="match status" value="1"/>
</dbReference>
<dbReference type="EC" id="3.2.1.23" evidence="5 10"/>
<dbReference type="Pfam" id="PF16353">
    <property type="entry name" value="LacZ_4"/>
    <property type="match status" value="1"/>
</dbReference>
<dbReference type="SUPFAM" id="SSF74650">
    <property type="entry name" value="Galactose mutarotase-like"/>
    <property type="match status" value="1"/>
</dbReference>
<keyword evidence="12" id="KW-0732">Signal</keyword>
<dbReference type="RefSeq" id="WP_082217269.1">
    <property type="nucleotide sequence ID" value="NZ_FUZA01000008.1"/>
</dbReference>
<dbReference type="InterPro" id="IPR032312">
    <property type="entry name" value="LacZ_4"/>
</dbReference>